<dbReference type="InterPro" id="IPR015943">
    <property type="entry name" value="WD40/YVTN_repeat-like_dom_sf"/>
</dbReference>
<comment type="caution">
    <text evidence="6">The sequence shown here is derived from an EMBL/GenBank/DDBJ whole genome shotgun (WGS) entry which is preliminary data.</text>
</comment>
<dbReference type="SMART" id="SM00320">
    <property type="entry name" value="WD40"/>
    <property type="match status" value="2"/>
</dbReference>
<dbReference type="Pfam" id="PF00400">
    <property type="entry name" value="WD40"/>
    <property type="match status" value="1"/>
</dbReference>
<name>A0A2T9YRB2_9FUNG</name>
<dbReference type="SUPFAM" id="SSF50978">
    <property type="entry name" value="WD40 repeat-like"/>
    <property type="match status" value="1"/>
</dbReference>
<dbReference type="PROSITE" id="PS50082">
    <property type="entry name" value="WD_REPEATS_2"/>
    <property type="match status" value="1"/>
</dbReference>
<evidence type="ECO:0000313" key="6">
    <source>
        <dbReference type="EMBL" id="PVU94846.1"/>
    </source>
</evidence>
<dbReference type="EMBL" id="MBFR01000072">
    <property type="protein sequence ID" value="PVU94846.1"/>
    <property type="molecule type" value="Genomic_DNA"/>
</dbReference>
<evidence type="ECO:0000256" key="4">
    <source>
        <dbReference type="ARBA" id="ARBA00040563"/>
    </source>
</evidence>
<dbReference type="Proteomes" id="UP000245383">
    <property type="component" value="Unassembled WGS sequence"/>
</dbReference>
<protein>
    <recommendedName>
        <fullName evidence="4">ASTRA-associated protein 1</fullName>
    </recommendedName>
</protein>
<evidence type="ECO:0000313" key="7">
    <source>
        <dbReference type="Proteomes" id="UP000245383"/>
    </source>
</evidence>
<dbReference type="InterPro" id="IPR036322">
    <property type="entry name" value="WD40_repeat_dom_sf"/>
</dbReference>
<evidence type="ECO:0000256" key="2">
    <source>
        <dbReference type="ARBA" id="ARBA00022737"/>
    </source>
</evidence>
<evidence type="ECO:0000256" key="3">
    <source>
        <dbReference type="ARBA" id="ARBA00037931"/>
    </source>
</evidence>
<sequence>MDPLNTCKYPRFVFRGHAAPVNTIDVYQNALLVSADQEGSIVVWDLSLKRKLTTIQNAHKDSILAIRLFKLDHLVIISQGRDNFIKAWKLVLKGFTAETLLLSTFPVDSLCFTAFSCLISDKHRWLVSLVDSEKNKLCIIDLSSNSINDIGVPTFITLGQWTKYSGLDRTVMMMSVKAFIVKSELYVACGYEDGSLAIIKPDCSSASFQLIDSKLFDQSPILTISFTHLNSNCIKTNTPDSSNLLHSAISDKSTPKPSLIDQKILCALGGTGKNVYIIHIDEDGKFEENTRKILLKNAGINTLQFLNFCDFENPSTSLLPQATPQHIETGIFLALGCWDYRIRIFDISTMQQSIVMLFHNAPISQIFFVEIKSKLENHNSNILLKTDSTLEQSNDNENDSNCGSLLLKYQKLKNSSLGKKQLSPNIQMLACSHDFRLSLWDL</sequence>
<dbReference type="AlphaFoldDB" id="A0A2T9YRB2"/>
<keyword evidence="7" id="KW-1185">Reference proteome</keyword>
<feature type="repeat" description="WD" evidence="5">
    <location>
        <begin position="14"/>
        <end position="54"/>
    </location>
</feature>
<dbReference type="PROSITE" id="PS50294">
    <property type="entry name" value="WD_REPEATS_REGION"/>
    <property type="match status" value="1"/>
</dbReference>
<reference evidence="6 7" key="1">
    <citation type="journal article" date="2018" name="MBio">
        <title>Comparative Genomics Reveals the Core Gene Toolbox for the Fungus-Insect Symbiosis.</title>
        <authorList>
            <person name="Wang Y."/>
            <person name="Stata M."/>
            <person name="Wang W."/>
            <person name="Stajich J.E."/>
            <person name="White M.M."/>
            <person name="Moncalvo J.M."/>
        </authorList>
    </citation>
    <scope>NUCLEOTIDE SEQUENCE [LARGE SCALE GENOMIC DNA]</scope>
    <source>
        <strain evidence="6 7">SWE-8-4</strain>
    </source>
</reference>
<comment type="similarity">
    <text evidence="3">Belongs to the WD repeat ASA1 family.</text>
</comment>
<keyword evidence="2" id="KW-0677">Repeat</keyword>
<gene>
    <name evidence="6" type="ORF">BB561_002224</name>
</gene>
<accession>A0A2T9YRB2</accession>
<dbReference type="OrthoDB" id="7668193at2759"/>
<dbReference type="STRING" id="133385.A0A2T9YRB2"/>
<evidence type="ECO:0000256" key="1">
    <source>
        <dbReference type="ARBA" id="ARBA00022574"/>
    </source>
</evidence>
<dbReference type="PANTHER" id="PTHR19854">
    <property type="entry name" value="TRANSDUCIN BETA-LIKE 3"/>
    <property type="match status" value="1"/>
</dbReference>
<proteinExistence type="inferred from homology"/>
<keyword evidence="1 5" id="KW-0853">WD repeat</keyword>
<organism evidence="6 7">
    <name type="scientific">Smittium simulii</name>
    <dbReference type="NCBI Taxonomy" id="133385"/>
    <lineage>
        <taxon>Eukaryota</taxon>
        <taxon>Fungi</taxon>
        <taxon>Fungi incertae sedis</taxon>
        <taxon>Zoopagomycota</taxon>
        <taxon>Kickxellomycotina</taxon>
        <taxon>Harpellomycetes</taxon>
        <taxon>Harpellales</taxon>
        <taxon>Legeriomycetaceae</taxon>
        <taxon>Smittium</taxon>
    </lineage>
</organism>
<dbReference type="PANTHER" id="PTHR19854:SF1">
    <property type="entry name" value="GUANINE NUCLEOTIDE-BINDING PROTEIN SUBUNIT BETA-LIKE PROTEIN 1"/>
    <property type="match status" value="1"/>
</dbReference>
<dbReference type="InterPro" id="IPR001680">
    <property type="entry name" value="WD40_rpt"/>
</dbReference>
<evidence type="ECO:0000256" key="5">
    <source>
        <dbReference type="PROSITE-ProRule" id="PRU00221"/>
    </source>
</evidence>
<dbReference type="Gene3D" id="2.130.10.10">
    <property type="entry name" value="YVTN repeat-like/Quinoprotein amine dehydrogenase"/>
    <property type="match status" value="2"/>
</dbReference>